<protein>
    <submittedName>
        <fullName evidence="1">AlNc14C24G2412 protein</fullName>
    </submittedName>
</protein>
<gene>
    <name evidence="1" type="primary">AlNc14C24G2412</name>
    <name evidence="1" type="ORF">ALNC14_027980</name>
</gene>
<dbReference type="HOGENOM" id="CLU_2854317_0_0_1"/>
<reference evidence="1" key="1">
    <citation type="journal article" date="2011" name="PLoS Biol.">
        <title>Gene gain and loss during evolution of obligate parasitism in the white rust pathogen of Arabidopsis thaliana.</title>
        <authorList>
            <person name="Kemen E."/>
            <person name="Gardiner A."/>
            <person name="Schultz-Larsen T."/>
            <person name="Kemen A.C."/>
            <person name="Balmuth A.L."/>
            <person name="Robert-Seilaniantz A."/>
            <person name="Bailey K."/>
            <person name="Holub E."/>
            <person name="Studholme D.J."/>
            <person name="Maclean D."/>
            <person name="Jones J.D."/>
        </authorList>
    </citation>
    <scope>NUCLEOTIDE SEQUENCE</scope>
</reference>
<evidence type="ECO:0000313" key="1">
    <source>
        <dbReference type="EMBL" id="CCA16655.1"/>
    </source>
</evidence>
<reference evidence="1" key="2">
    <citation type="submission" date="2011-02" db="EMBL/GenBank/DDBJ databases">
        <authorList>
            <person name="MacLean D."/>
        </authorList>
    </citation>
    <scope>NUCLEOTIDE SEQUENCE</scope>
</reference>
<accession>F0W6B2</accession>
<dbReference type="EMBL" id="FR824069">
    <property type="protein sequence ID" value="CCA16655.1"/>
    <property type="molecule type" value="Genomic_DNA"/>
</dbReference>
<organism evidence="1">
    <name type="scientific">Albugo laibachii Nc14</name>
    <dbReference type="NCBI Taxonomy" id="890382"/>
    <lineage>
        <taxon>Eukaryota</taxon>
        <taxon>Sar</taxon>
        <taxon>Stramenopiles</taxon>
        <taxon>Oomycota</taxon>
        <taxon>Peronosporomycetes</taxon>
        <taxon>Albuginales</taxon>
        <taxon>Albuginaceae</taxon>
        <taxon>Albugo</taxon>
    </lineage>
</organism>
<name>F0W6B2_9STRA</name>
<sequence>MFVSRSWTAMRHACGAINAKYVILYGPIPTGAFRRDFPRCIYERSEYRMLGMTSSRTDRIRNYLS</sequence>
<dbReference type="AlphaFoldDB" id="F0W6B2"/>
<proteinExistence type="predicted"/>